<evidence type="ECO:0000313" key="2">
    <source>
        <dbReference type="Proteomes" id="UP000198211"/>
    </source>
</evidence>
<feature type="non-terminal residue" evidence="1">
    <location>
        <position position="1"/>
    </location>
</feature>
<organism evidence="1 2">
    <name type="scientific">Phytophthora megakarya</name>
    <dbReference type="NCBI Taxonomy" id="4795"/>
    <lineage>
        <taxon>Eukaryota</taxon>
        <taxon>Sar</taxon>
        <taxon>Stramenopiles</taxon>
        <taxon>Oomycota</taxon>
        <taxon>Peronosporomycetes</taxon>
        <taxon>Peronosporales</taxon>
        <taxon>Peronosporaceae</taxon>
        <taxon>Phytophthora</taxon>
    </lineage>
</organism>
<reference evidence="2" key="1">
    <citation type="submission" date="2017-03" db="EMBL/GenBank/DDBJ databases">
        <title>Phytopthora megakarya and P. palmivora, two closely related causual agents of cacao black pod achieved similar genome size and gene model numbers by different mechanisms.</title>
        <authorList>
            <person name="Ali S."/>
            <person name="Shao J."/>
            <person name="Larry D.J."/>
            <person name="Kronmiller B."/>
            <person name="Shen D."/>
            <person name="Strem M.D."/>
            <person name="Melnick R.L."/>
            <person name="Guiltinan M.J."/>
            <person name="Tyler B.M."/>
            <person name="Meinhardt L.W."/>
            <person name="Bailey B.A."/>
        </authorList>
    </citation>
    <scope>NUCLEOTIDE SEQUENCE [LARGE SCALE GENOMIC DNA]</scope>
    <source>
        <strain evidence="2">zdho120</strain>
    </source>
</reference>
<sequence>PGNMVCFTSLTIWWRKMVAKREDACNVLMPLWELDKLIDATKYLKLDITEEMIRKRLVIFGGVVRQCLQQTKVLFRTQLIGFVLTSITWIHWRNCVDWLEDFVDLQVLECVTVSQSPRSVDLSMLILHQSLFLAWYWRS</sequence>
<accession>A0A225UKC9</accession>
<keyword evidence="2" id="KW-1185">Reference proteome</keyword>
<gene>
    <name evidence="1" type="ORF">PHMEG_00037174</name>
</gene>
<evidence type="ECO:0000313" key="1">
    <source>
        <dbReference type="EMBL" id="OWY93438.1"/>
    </source>
</evidence>
<comment type="caution">
    <text evidence="1">The sequence shown here is derived from an EMBL/GenBank/DDBJ whole genome shotgun (WGS) entry which is preliminary data.</text>
</comment>
<proteinExistence type="predicted"/>
<protein>
    <submittedName>
        <fullName evidence="1">Uncharacterized protein</fullName>
    </submittedName>
</protein>
<dbReference type="AlphaFoldDB" id="A0A225UKC9"/>
<dbReference type="EMBL" id="NBNE01016097">
    <property type="protein sequence ID" value="OWY93438.1"/>
    <property type="molecule type" value="Genomic_DNA"/>
</dbReference>
<name>A0A225UKC9_9STRA</name>
<dbReference type="Proteomes" id="UP000198211">
    <property type="component" value="Unassembled WGS sequence"/>
</dbReference>